<evidence type="ECO:0000313" key="5">
    <source>
        <dbReference type="Proteomes" id="UP001314170"/>
    </source>
</evidence>
<evidence type="ECO:0000256" key="3">
    <source>
        <dbReference type="ARBA" id="ARBA00023315"/>
    </source>
</evidence>
<dbReference type="AlphaFoldDB" id="A0AAV1R5A2"/>
<accession>A0AAV1R5A2</accession>
<comment type="caution">
    <text evidence="4">The sequence shown here is derived from an EMBL/GenBank/DDBJ whole genome shotgun (WGS) entry which is preliminary data.</text>
</comment>
<dbReference type="InterPro" id="IPR023213">
    <property type="entry name" value="CAT-like_dom_sf"/>
</dbReference>
<dbReference type="Gene3D" id="3.30.559.10">
    <property type="entry name" value="Chloramphenicol acetyltransferase-like domain"/>
    <property type="match status" value="2"/>
</dbReference>
<organism evidence="4 5">
    <name type="scientific">Dovyalis caffra</name>
    <dbReference type="NCBI Taxonomy" id="77055"/>
    <lineage>
        <taxon>Eukaryota</taxon>
        <taxon>Viridiplantae</taxon>
        <taxon>Streptophyta</taxon>
        <taxon>Embryophyta</taxon>
        <taxon>Tracheophyta</taxon>
        <taxon>Spermatophyta</taxon>
        <taxon>Magnoliopsida</taxon>
        <taxon>eudicotyledons</taxon>
        <taxon>Gunneridae</taxon>
        <taxon>Pentapetalae</taxon>
        <taxon>rosids</taxon>
        <taxon>fabids</taxon>
        <taxon>Malpighiales</taxon>
        <taxon>Salicaceae</taxon>
        <taxon>Flacourtieae</taxon>
        <taxon>Dovyalis</taxon>
    </lineage>
</organism>
<dbReference type="PANTHER" id="PTHR31623">
    <property type="entry name" value="F21J9.9"/>
    <property type="match status" value="1"/>
</dbReference>
<evidence type="ECO:0000313" key="4">
    <source>
        <dbReference type="EMBL" id="CAK7328504.1"/>
    </source>
</evidence>
<proteinExistence type="inferred from homology"/>
<protein>
    <submittedName>
        <fullName evidence="4">Uncharacterized protein</fullName>
    </submittedName>
</protein>
<reference evidence="4 5" key="1">
    <citation type="submission" date="2024-01" db="EMBL/GenBank/DDBJ databases">
        <authorList>
            <person name="Waweru B."/>
        </authorList>
    </citation>
    <scope>NUCLEOTIDE SEQUENCE [LARGE SCALE GENOMIC DNA]</scope>
</reference>
<evidence type="ECO:0000256" key="2">
    <source>
        <dbReference type="ARBA" id="ARBA00022679"/>
    </source>
</evidence>
<comment type="similarity">
    <text evidence="1">Belongs to the plant acyltransferase family.</text>
</comment>
<sequence>MEVQILSQKFIKPSSQTPHRLRNMKVSFIDQLAPPAYTPMVLYYSAVDGEPMISERDSRFNQLEQSLSELLTCYYPLAGRYIEDRNLVDCNDEGALFLEAKVSGQLALLDLQGAAGVKLMNNFVPFGDEMAFSPVILAVQINKFDCGGLAIGVCISHRVADGHTLGSFLKAWATACRAGMHEVIRPSFDAGALFPATDALRFGTPVPKVDGSLIVTKRFVFDGETISSLEAKVMACAHDLDLKRPPSRVEVVTALLWKAIIGAAQAKHKQLRPSLLALSFNLRGKVNLPITENSLGNLYRMVGVRFSPEESSSEMIHLVTLLGDAVNKANEDCEKAANPDDVMEKASNSMKEILKEASNGGVDICVVSSWCKFPFYEIDFGFGKPSWFSSVHKPVEIVILADTKCGSGIEAWVSLEAENMLQFQRDISAYYL</sequence>
<name>A0AAV1R5A2_9ROSI</name>
<dbReference type="GO" id="GO:0016746">
    <property type="term" value="F:acyltransferase activity"/>
    <property type="evidence" value="ECO:0007669"/>
    <property type="project" value="UniProtKB-KW"/>
</dbReference>
<keyword evidence="5" id="KW-1185">Reference proteome</keyword>
<gene>
    <name evidence="4" type="ORF">DCAF_LOCUS6229</name>
</gene>
<keyword evidence="2" id="KW-0808">Transferase</keyword>
<dbReference type="Proteomes" id="UP001314170">
    <property type="component" value="Unassembled WGS sequence"/>
</dbReference>
<dbReference type="Pfam" id="PF02458">
    <property type="entry name" value="Transferase"/>
    <property type="match status" value="1"/>
</dbReference>
<keyword evidence="3" id="KW-0012">Acyltransferase</keyword>
<dbReference type="PANTHER" id="PTHR31623:SF116">
    <property type="entry name" value="ACETYL-COA-BENZYLALCOHOL ACETYLTRANSFERASE-LIKE"/>
    <property type="match status" value="1"/>
</dbReference>
<dbReference type="EMBL" id="CAWUPB010000893">
    <property type="protein sequence ID" value="CAK7328504.1"/>
    <property type="molecule type" value="Genomic_DNA"/>
</dbReference>
<evidence type="ECO:0000256" key="1">
    <source>
        <dbReference type="ARBA" id="ARBA00009861"/>
    </source>
</evidence>